<reference evidence="2" key="1">
    <citation type="journal article" date="2020" name="Nat. Commun.">
        <title>Genome sequence of the cluster root forming white lupin.</title>
        <authorList>
            <person name="Hufnagel B."/>
            <person name="Marques A."/>
            <person name="Soriano A."/>
            <person name="Marques L."/>
            <person name="Divol F."/>
            <person name="Doumas P."/>
            <person name="Sallet E."/>
            <person name="Mancinotti D."/>
            <person name="Carrere S."/>
            <person name="Marande W."/>
            <person name="Arribat S."/>
            <person name="Keller J."/>
            <person name="Huneau C."/>
            <person name="Blein T."/>
            <person name="Aime D."/>
            <person name="Laguerre M."/>
            <person name="Taylor J."/>
            <person name="Schubert V."/>
            <person name="Nelson M."/>
            <person name="Geu-Flores F."/>
            <person name="Crespi M."/>
            <person name="Gallardo-Guerrero K."/>
            <person name="Delaux P.-M."/>
            <person name="Salse J."/>
            <person name="Berges H."/>
            <person name="Guyot R."/>
            <person name="Gouzy J."/>
            <person name="Peret B."/>
        </authorList>
    </citation>
    <scope>NUCLEOTIDE SEQUENCE [LARGE SCALE GENOMIC DNA]</scope>
    <source>
        <strain evidence="2">cv. Amiga</strain>
    </source>
</reference>
<evidence type="ECO:0000313" key="2">
    <source>
        <dbReference type="Proteomes" id="UP000447434"/>
    </source>
</evidence>
<dbReference type="EMBL" id="WOCE01000025">
    <property type="protein sequence ID" value="KAE9584766.1"/>
    <property type="molecule type" value="Genomic_DNA"/>
</dbReference>
<dbReference type="Proteomes" id="UP000447434">
    <property type="component" value="Chromosome 25"/>
</dbReference>
<name>A0A6A4MKH5_LUPAL</name>
<accession>A0A6A4MKH5</accession>
<sequence>MLEEYPSGTLTPSINLQSSNFSFLDKVYAGGRNVRFPFIIGPNSFLIPILTMSNLAFKPSLDLPGILSKVPRRLSNTFFSICITSRKCLTNNELQYGNSKKIDLFFHPPIVTIFAEKGLPKLLFKPISF</sequence>
<protein>
    <submittedName>
        <fullName evidence="1">Uncharacterized protein</fullName>
    </submittedName>
</protein>
<dbReference type="AlphaFoldDB" id="A0A6A4MKH5"/>
<comment type="caution">
    <text evidence="1">The sequence shown here is derived from an EMBL/GenBank/DDBJ whole genome shotgun (WGS) entry which is preliminary data.</text>
</comment>
<organism evidence="1 2">
    <name type="scientific">Lupinus albus</name>
    <name type="common">White lupine</name>
    <name type="synonym">Lupinus termis</name>
    <dbReference type="NCBI Taxonomy" id="3870"/>
    <lineage>
        <taxon>Eukaryota</taxon>
        <taxon>Viridiplantae</taxon>
        <taxon>Streptophyta</taxon>
        <taxon>Embryophyta</taxon>
        <taxon>Tracheophyta</taxon>
        <taxon>Spermatophyta</taxon>
        <taxon>Magnoliopsida</taxon>
        <taxon>eudicotyledons</taxon>
        <taxon>Gunneridae</taxon>
        <taxon>Pentapetalae</taxon>
        <taxon>rosids</taxon>
        <taxon>fabids</taxon>
        <taxon>Fabales</taxon>
        <taxon>Fabaceae</taxon>
        <taxon>Papilionoideae</taxon>
        <taxon>50 kb inversion clade</taxon>
        <taxon>genistoids sensu lato</taxon>
        <taxon>core genistoids</taxon>
        <taxon>Genisteae</taxon>
        <taxon>Lupinus</taxon>
    </lineage>
</organism>
<evidence type="ECO:0000313" key="1">
    <source>
        <dbReference type="EMBL" id="KAE9584766.1"/>
    </source>
</evidence>
<keyword evidence="2" id="KW-1185">Reference proteome</keyword>
<proteinExistence type="predicted"/>
<dbReference type="OrthoDB" id="1813483at2759"/>
<gene>
    <name evidence="1" type="ORF">Lalb_Chr25g0281711</name>
</gene>